<dbReference type="EMBL" id="JAGKHQ010000001">
    <property type="protein sequence ID" value="KAG7523934.1"/>
    <property type="molecule type" value="Genomic_DNA"/>
</dbReference>
<dbReference type="Proteomes" id="UP000693946">
    <property type="component" value="Linkage Group LG1"/>
</dbReference>
<reference evidence="2 3" key="1">
    <citation type="journal article" date="2021" name="Sci. Rep.">
        <title>Chromosome anchoring in Senegalese sole (Solea senegalensis) reveals sex-associated markers and genome rearrangements in flatfish.</title>
        <authorList>
            <person name="Guerrero-Cozar I."/>
            <person name="Gomez-Garrido J."/>
            <person name="Berbel C."/>
            <person name="Martinez-Blanch J.F."/>
            <person name="Alioto T."/>
            <person name="Claros M.G."/>
            <person name="Gagnaire P.A."/>
            <person name="Manchado M."/>
        </authorList>
    </citation>
    <scope>NUCLEOTIDE SEQUENCE [LARGE SCALE GENOMIC DNA]</scope>
    <source>
        <strain evidence="2">Sse05_10M</strain>
    </source>
</reference>
<feature type="compositionally biased region" description="Basic and acidic residues" evidence="1">
    <location>
        <begin position="1"/>
        <end position="15"/>
    </location>
</feature>
<evidence type="ECO:0000313" key="2">
    <source>
        <dbReference type="EMBL" id="KAG7523934.1"/>
    </source>
</evidence>
<keyword evidence="3" id="KW-1185">Reference proteome</keyword>
<organism evidence="2 3">
    <name type="scientific">Solea senegalensis</name>
    <name type="common">Senegalese sole</name>
    <dbReference type="NCBI Taxonomy" id="28829"/>
    <lineage>
        <taxon>Eukaryota</taxon>
        <taxon>Metazoa</taxon>
        <taxon>Chordata</taxon>
        <taxon>Craniata</taxon>
        <taxon>Vertebrata</taxon>
        <taxon>Euteleostomi</taxon>
        <taxon>Actinopterygii</taxon>
        <taxon>Neopterygii</taxon>
        <taxon>Teleostei</taxon>
        <taxon>Neoteleostei</taxon>
        <taxon>Acanthomorphata</taxon>
        <taxon>Carangaria</taxon>
        <taxon>Pleuronectiformes</taxon>
        <taxon>Pleuronectoidei</taxon>
        <taxon>Soleidae</taxon>
        <taxon>Solea</taxon>
    </lineage>
</organism>
<protein>
    <submittedName>
        <fullName evidence="2">Uncharacterized protein</fullName>
    </submittedName>
</protein>
<evidence type="ECO:0000313" key="3">
    <source>
        <dbReference type="Proteomes" id="UP000693946"/>
    </source>
</evidence>
<sequence>MHTTGCRDGRREGTRTVHRSTHNPAADSLVPLFQPAPPQPLPRPPQQQQQLIVQLLLSADRLSLSSSTSNCVQSEKSRDTKTCKHYCCCPINVNSDFCCLTCFGHAAAAVQVFSSLCDNQQNISEVHSFKYSKQIFTKP</sequence>
<dbReference type="AlphaFoldDB" id="A0AAV6T3G8"/>
<name>A0AAV6T3G8_SOLSE</name>
<accession>A0AAV6T3G8</accession>
<comment type="caution">
    <text evidence="2">The sequence shown here is derived from an EMBL/GenBank/DDBJ whole genome shotgun (WGS) entry which is preliminary data.</text>
</comment>
<proteinExistence type="predicted"/>
<feature type="compositionally biased region" description="Pro residues" evidence="1">
    <location>
        <begin position="34"/>
        <end position="45"/>
    </location>
</feature>
<gene>
    <name evidence="2" type="ORF">JOB18_004753</name>
</gene>
<feature type="region of interest" description="Disordered" evidence="1">
    <location>
        <begin position="1"/>
        <end position="48"/>
    </location>
</feature>
<evidence type="ECO:0000256" key="1">
    <source>
        <dbReference type="SAM" id="MobiDB-lite"/>
    </source>
</evidence>